<dbReference type="STRING" id="273677.BW34_01764"/>
<accession>A0A4R5YR86</accession>
<dbReference type="Pfam" id="PF11188">
    <property type="entry name" value="DUF2975"/>
    <property type="match status" value="1"/>
</dbReference>
<sequence>MITLAKVGAGFVFTVIVIVQVWVVPGIADVVVQWVPELAGLRDAGVVLAGILLSCVLAALVCVWRLLTRADRGRLFDDGSMRWVDGLVGCAAAAMIVVVVGCGVVFGAGAGSRAVLLIAGLAMVVGLGVALLLGGLREVLRQAVLLQDQIGGGAQAQETPSR</sequence>
<feature type="transmembrane region" description="Helical" evidence="1">
    <location>
        <begin position="44"/>
        <end position="67"/>
    </location>
</feature>
<keyword evidence="1" id="KW-0472">Membrane</keyword>
<evidence type="ECO:0000313" key="2">
    <source>
        <dbReference type="EMBL" id="TDL45897.1"/>
    </source>
</evidence>
<gene>
    <name evidence="2" type="ORF">E2R54_05515</name>
</gene>
<name>A0A4R5YR86_9MICO</name>
<feature type="transmembrane region" description="Helical" evidence="1">
    <location>
        <begin position="7"/>
        <end position="24"/>
    </location>
</feature>
<feature type="transmembrane region" description="Helical" evidence="1">
    <location>
        <begin position="87"/>
        <end position="108"/>
    </location>
</feature>
<reference evidence="2 3" key="1">
    <citation type="submission" date="2019-03" db="EMBL/GenBank/DDBJ databases">
        <title>Genome Sequencing and Assembly of Various Microbes Isolated from Partially Reclaimed Soil and Acid Mine Drainage (AMD) Site.</title>
        <authorList>
            <person name="Steinbock B."/>
            <person name="Bechtold R."/>
            <person name="Sevigny J.L."/>
            <person name="Thomas D."/>
            <person name="Cuthill L.R."/>
            <person name="Aveiro Johannsen E.J."/>
            <person name="Thomas K."/>
            <person name="Ghosh A."/>
        </authorList>
    </citation>
    <scope>NUCLEOTIDE SEQUENCE [LARGE SCALE GENOMIC DNA]</scope>
    <source>
        <strain evidence="2 3">F-B2</strain>
    </source>
</reference>
<keyword evidence="1" id="KW-1133">Transmembrane helix</keyword>
<dbReference type="Proteomes" id="UP000295633">
    <property type="component" value="Unassembled WGS sequence"/>
</dbReference>
<feature type="transmembrane region" description="Helical" evidence="1">
    <location>
        <begin position="114"/>
        <end position="136"/>
    </location>
</feature>
<dbReference type="InterPro" id="IPR021354">
    <property type="entry name" value="DUF2975"/>
</dbReference>
<dbReference type="RefSeq" id="WP_133398977.1">
    <property type="nucleotide sequence ID" value="NZ_SMZX01000001.1"/>
</dbReference>
<dbReference type="AlphaFoldDB" id="A0A4R5YR86"/>
<organism evidence="2 3">
    <name type="scientific">Microbacterium oleivorans</name>
    <dbReference type="NCBI Taxonomy" id="273677"/>
    <lineage>
        <taxon>Bacteria</taxon>
        <taxon>Bacillati</taxon>
        <taxon>Actinomycetota</taxon>
        <taxon>Actinomycetes</taxon>
        <taxon>Micrococcales</taxon>
        <taxon>Microbacteriaceae</taxon>
        <taxon>Microbacterium</taxon>
    </lineage>
</organism>
<protein>
    <submittedName>
        <fullName evidence="2">DUF2975 domain-containing protein</fullName>
    </submittedName>
</protein>
<comment type="caution">
    <text evidence="2">The sequence shown here is derived from an EMBL/GenBank/DDBJ whole genome shotgun (WGS) entry which is preliminary data.</text>
</comment>
<evidence type="ECO:0000256" key="1">
    <source>
        <dbReference type="SAM" id="Phobius"/>
    </source>
</evidence>
<dbReference type="EMBL" id="SMZX01000001">
    <property type="protein sequence ID" value="TDL45897.1"/>
    <property type="molecule type" value="Genomic_DNA"/>
</dbReference>
<keyword evidence="1" id="KW-0812">Transmembrane</keyword>
<evidence type="ECO:0000313" key="3">
    <source>
        <dbReference type="Proteomes" id="UP000295633"/>
    </source>
</evidence>
<proteinExistence type="predicted"/>